<dbReference type="AlphaFoldDB" id="A0A167BF90"/>
<reference evidence="2 3" key="1">
    <citation type="submission" date="2015-06" db="EMBL/GenBank/DDBJ databases">
        <title>Survival trade-offs in plant roots during colonization by closely related pathogenic and mutualistic fungi.</title>
        <authorList>
            <person name="Hacquard S."/>
            <person name="Kracher B."/>
            <person name="Hiruma K."/>
            <person name="Weinman A."/>
            <person name="Muench P."/>
            <person name="Garrido Oter R."/>
            <person name="Ver Loren van Themaat E."/>
            <person name="Dallerey J.-F."/>
            <person name="Damm U."/>
            <person name="Henrissat B."/>
            <person name="Lespinet O."/>
            <person name="Thon M."/>
            <person name="Kemen E."/>
            <person name="McHardy A.C."/>
            <person name="Schulze-Lefert P."/>
            <person name="O'Connell R.J."/>
        </authorList>
    </citation>
    <scope>NUCLEOTIDE SEQUENCE [LARGE SCALE GENOMIC DNA]</scope>
    <source>
        <strain evidence="2 3">MAFF 238704</strain>
    </source>
</reference>
<keyword evidence="3" id="KW-1185">Reference proteome</keyword>
<sequence length="367" mass="41158">MQVAAQLGLKGHVEKAREGGRERGREREGEGGREREGLSGDRRSRTVMIIQTIPRPHFLAGHHSSNSYQDQMNPTTIQPLTRTSLEKFDQVAARANTPPHPGQTASHSLKEVKKAVYALAWQLSRIGEAGHRILDTEEIAVIGPEEVQSVPHRNLDLEPDEIAFWEAKRRHLESHTGIIKLERVKGWVYKTVAGLRDLGEDGHRVLERAGVSLASCRKVRYRPPPGEPDLKLNDETSFWEHKLQHLEQEYKQLRRKQKKPPAVAIEFLSSDSEVEEDQAEHARAEEYVFGWQGRMDGIVAWVEAASTVKDMPCATALLQDPALLHADAGDGSGMTSAKRTRRTSPTQSGGSTRKSKYSSQIWLKRSV</sequence>
<protein>
    <submittedName>
        <fullName evidence="2">Uncharacterized protein</fullName>
    </submittedName>
</protein>
<evidence type="ECO:0000313" key="2">
    <source>
        <dbReference type="EMBL" id="KZL81262.1"/>
    </source>
</evidence>
<dbReference type="EMBL" id="LFIW01001674">
    <property type="protein sequence ID" value="KZL81262.1"/>
    <property type="molecule type" value="Genomic_DNA"/>
</dbReference>
<dbReference type="Proteomes" id="UP000076584">
    <property type="component" value="Unassembled WGS sequence"/>
</dbReference>
<feature type="region of interest" description="Disordered" evidence="1">
    <location>
        <begin position="1"/>
        <end position="43"/>
    </location>
</feature>
<proteinExistence type="predicted"/>
<feature type="region of interest" description="Disordered" evidence="1">
    <location>
        <begin position="329"/>
        <end position="367"/>
    </location>
</feature>
<feature type="compositionally biased region" description="Basic and acidic residues" evidence="1">
    <location>
        <begin position="11"/>
        <end position="43"/>
    </location>
</feature>
<evidence type="ECO:0000256" key="1">
    <source>
        <dbReference type="SAM" id="MobiDB-lite"/>
    </source>
</evidence>
<organism evidence="2 3">
    <name type="scientific">Colletotrichum incanum</name>
    <name type="common">Soybean anthracnose fungus</name>
    <dbReference type="NCBI Taxonomy" id="1573173"/>
    <lineage>
        <taxon>Eukaryota</taxon>
        <taxon>Fungi</taxon>
        <taxon>Dikarya</taxon>
        <taxon>Ascomycota</taxon>
        <taxon>Pezizomycotina</taxon>
        <taxon>Sordariomycetes</taxon>
        <taxon>Hypocreomycetidae</taxon>
        <taxon>Glomerellales</taxon>
        <taxon>Glomerellaceae</taxon>
        <taxon>Colletotrichum</taxon>
        <taxon>Colletotrichum spaethianum species complex</taxon>
    </lineage>
</organism>
<evidence type="ECO:0000313" key="3">
    <source>
        <dbReference type="Proteomes" id="UP000076584"/>
    </source>
</evidence>
<feature type="compositionally biased region" description="Polar residues" evidence="1">
    <location>
        <begin position="333"/>
        <end position="361"/>
    </location>
</feature>
<name>A0A167BF90_COLIC</name>
<gene>
    <name evidence="2" type="ORF">CI238_12586</name>
</gene>
<comment type="caution">
    <text evidence="2">The sequence shown here is derived from an EMBL/GenBank/DDBJ whole genome shotgun (WGS) entry which is preliminary data.</text>
</comment>
<accession>A0A167BF90</accession>